<dbReference type="Proteomes" id="UP000315700">
    <property type="component" value="Chromosome"/>
</dbReference>
<gene>
    <name evidence="1" type="ORF">Pan44_35620</name>
</gene>
<dbReference type="InParanoid" id="A0A517SHA7"/>
<protein>
    <submittedName>
        <fullName evidence="1">Uncharacterized protein</fullName>
    </submittedName>
</protein>
<dbReference type="RefSeq" id="WP_145031385.1">
    <property type="nucleotide sequence ID" value="NZ_CP036271.1"/>
</dbReference>
<organism evidence="1 2">
    <name type="scientific">Caulifigura coniformis</name>
    <dbReference type="NCBI Taxonomy" id="2527983"/>
    <lineage>
        <taxon>Bacteria</taxon>
        <taxon>Pseudomonadati</taxon>
        <taxon>Planctomycetota</taxon>
        <taxon>Planctomycetia</taxon>
        <taxon>Planctomycetales</taxon>
        <taxon>Planctomycetaceae</taxon>
        <taxon>Caulifigura</taxon>
    </lineage>
</organism>
<sequence length="77" mass="9145">MKAVPPRRFYVETLTPIFDFHKVPKRIRPALIRFYCEVRPLTPALERFSRLRGWNRLFRECNIAANAGWLALRARCA</sequence>
<reference evidence="1 2" key="1">
    <citation type="submission" date="2019-02" db="EMBL/GenBank/DDBJ databases">
        <title>Deep-cultivation of Planctomycetes and their phenomic and genomic characterization uncovers novel biology.</title>
        <authorList>
            <person name="Wiegand S."/>
            <person name="Jogler M."/>
            <person name="Boedeker C."/>
            <person name="Pinto D."/>
            <person name="Vollmers J."/>
            <person name="Rivas-Marin E."/>
            <person name="Kohn T."/>
            <person name="Peeters S.H."/>
            <person name="Heuer A."/>
            <person name="Rast P."/>
            <person name="Oberbeckmann S."/>
            <person name="Bunk B."/>
            <person name="Jeske O."/>
            <person name="Meyerdierks A."/>
            <person name="Storesund J.E."/>
            <person name="Kallscheuer N."/>
            <person name="Luecker S."/>
            <person name="Lage O.M."/>
            <person name="Pohl T."/>
            <person name="Merkel B.J."/>
            <person name="Hornburger P."/>
            <person name="Mueller R.-W."/>
            <person name="Bruemmer F."/>
            <person name="Labrenz M."/>
            <person name="Spormann A.M."/>
            <person name="Op den Camp H."/>
            <person name="Overmann J."/>
            <person name="Amann R."/>
            <person name="Jetten M.S.M."/>
            <person name="Mascher T."/>
            <person name="Medema M.H."/>
            <person name="Devos D.P."/>
            <person name="Kaster A.-K."/>
            <person name="Ovreas L."/>
            <person name="Rohde M."/>
            <person name="Galperin M.Y."/>
            <person name="Jogler C."/>
        </authorList>
    </citation>
    <scope>NUCLEOTIDE SEQUENCE [LARGE SCALE GENOMIC DNA]</scope>
    <source>
        <strain evidence="1 2">Pan44</strain>
    </source>
</reference>
<evidence type="ECO:0000313" key="1">
    <source>
        <dbReference type="EMBL" id="QDT55518.1"/>
    </source>
</evidence>
<accession>A0A517SHA7</accession>
<dbReference type="EMBL" id="CP036271">
    <property type="protein sequence ID" value="QDT55518.1"/>
    <property type="molecule type" value="Genomic_DNA"/>
</dbReference>
<dbReference type="KEGG" id="ccos:Pan44_35620"/>
<dbReference type="AlphaFoldDB" id="A0A517SHA7"/>
<proteinExistence type="predicted"/>
<name>A0A517SHA7_9PLAN</name>
<keyword evidence="2" id="KW-1185">Reference proteome</keyword>
<evidence type="ECO:0000313" key="2">
    <source>
        <dbReference type="Proteomes" id="UP000315700"/>
    </source>
</evidence>